<dbReference type="PANTHER" id="PTHR35787:SF1">
    <property type="entry name" value="GLYCEROL UPTAKE OPERON ANTITERMINATOR REGULATORY PROTEIN"/>
    <property type="match status" value="1"/>
</dbReference>
<dbReference type="Pfam" id="PF04309">
    <property type="entry name" value="G3P_antiterm"/>
    <property type="match status" value="1"/>
</dbReference>
<sequence length="187" mass="20925">MPMFEGQAILPAIKTMKQFDQLMDSSYRYGVFLDTHVAQLKSIYRMAQGQGKQMFLHADLVHGLKNDEYATEYLCQEIKPHGIISTRGNVILKAKQKGVIAIQRVFMLDTIALEKSYALLEKTQPDYIEVLPGVVPHMIHEIVQRAGVPVFAGGLIRTVEEVEQALKAGATAVTTSNPHLFAHYKKT</sequence>
<keyword evidence="1" id="KW-0805">Transcription regulation</keyword>
<keyword evidence="1" id="KW-0804">Transcription</keyword>
<protein>
    <recommendedName>
        <fullName evidence="1">Glycerol uptake operon antiterminator regulatory protein</fullName>
    </recommendedName>
</protein>
<evidence type="ECO:0000256" key="1">
    <source>
        <dbReference type="PIRNR" id="PIRNR016897"/>
    </source>
</evidence>
<dbReference type="Gene3D" id="3.20.20.70">
    <property type="entry name" value="Aldolase class I"/>
    <property type="match status" value="1"/>
</dbReference>
<accession>A0ABW4RDG4</accession>
<comment type="function">
    <text evidence="1">Regulates expression of the glpD operon. In the presence of glycerol 3-phosphate (G3P) causes antitermination of transcription of glpD at the inverted repeat of the leader region to enhance its transcription. Binds and stabilizes glpD leader mRNA.</text>
</comment>
<dbReference type="Proteomes" id="UP001597233">
    <property type="component" value="Unassembled WGS sequence"/>
</dbReference>
<dbReference type="PANTHER" id="PTHR35787">
    <property type="entry name" value="GLYCEROL UPTAKE OPERON ANTITERMINATOR REGULATORY PROTEIN"/>
    <property type="match status" value="1"/>
</dbReference>
<dbReference type="InterPro" id="IPR013785">
    <property type="entry name" value="Aldolase_TIM"/>
</dbReference>
<dbReference type="SUPFAM" id="SSF110391">
    <property type="entry name" value="GlpP-like"/>
    <property type="match status" value="1"/>
</dbReference>
<dbReference type="EMBL" id="JBHUEH010000006">
    <property type="protein sequence ID" value="MFD1884218.1"/>
    <property type="molecule type" value="Genomic_DNA"/>
</dbReference>
<dbReference type="RefSeq" id="WP_347326916.1">
    <property type="nucleotide sequence ID" value="NZ_JBCGUH010000017.1"/>
</dbReference>
<dbReference type="PIRSF" id="PIRSF016897">
    <property type="entry name" value="GlpP"/>
    <property type="match status" value="1"/>
</dbReference>
<name>A0ABW4RDG4_9BACL</name>
<organism evidence="2 3">
    <name type="scientific">Paenibacillus wenxiniae</name>
    <dbReference type="NCBI Taxonomy" id="1636843"/>
    <lineage>
        <taxon>Bacteria</taxon>
        <taxon>Bacillati</taxon>
        <taxon>Bacillota</taxon>
        <taxon>Bacilli</taxon>
        <taxon>Bacillales</taxon>
        <taxon>Paenibacillaceae</taxon>
        <taxon>Paenibacillus</taxon>
    </lineage>
</organism>
<evidence type="ECO:0000313" key="2">
    <source>
        <dbReference type="EMBL" id="MFD1884218.1"/>
    </source>
</evidence>
<gene>
    <name evidence="2" type="ORF">ACFSC9_01605</name>
</gene>
<keyword evidence="3" id="KW-1185">Reference proteome</keyword>
<reference evidence="3" key="1">
    <citation type="journal article" date="2019" name="Int. J. Syst. Evol. Microbiol.">
        <title>The Global Catalogue of Microorganisms (GCM) 10K type strain sequencing project: providing services to taxonomists for standard genome sequencing and annotation.</title>
        <authorList>
            <consortium name="The Broad Institute Genomics Platform"/>
            <consortium name="The Broad Institute Genome Sequencing Center for Infectious Disease"/>
            <person name="Wu L."/>
            <person name="Ma J."/>
        </authorList>
    </citation>
    <scope>NUCLEOTIDE SEQUENCE [LARGE SCALE GENOMIC DNA]</scope>
    <source>
        <strain evidence="3">CCUG 54950</strain>
    </source>
</reference>
<comment type="caution">
    <text evidence="2">The sequence shown here is derived from an EMBL/GenBank/DDBJ whole genome shotgun (WGS) entry which is preliminary data.</text>
</comment>
<keyword evidence="1" id="KW-0319">Glycerol metabolism</keyword>
<dbReference type="InterPro" id="IPR006699">
    <property type="entry name" value="GlpP"/>
</dbReference>
<proteinExistence type="predicted"/>
<evidence type="ECO:0000313" key="3">
    <source>
        <dbReference type="Proteomes" id="UP001597233"/>
    </source>
</evidence>
<keyword evidence="1" id="KW-0694">RNA-binding</keyword>